<name>A0A1M5XFR0_9CLOT</name>
<evidence type="ECO:0000313" key="3">
    <source>
        <dbReference type="Proteomes" id="UP000184526"/>
    </source>
</evidence>
<keyword evidence="3" id="KW-1185">Reference proteome</keyword>
<dbReference type="RefSeq" id="WP_178138975.1">
    <property type="nucleotide sequence ID" value="NZ_FQXP01000008.1"/>
</dbReference>
<accession>A0A1M5XFR0</accession>
<dbReference type="STRING" id="1121306.SAMN02745196_02217"/>
<evidence type="ECO:0000313" key="2">
    <source>
        <dbReference type="EMBL" id="SHH98715.1"/>
    </source>
</evidence>
<dbReference type="EMBL" id="FQXP01000008">
    <property type="protein sequence ID" value="SHH98715.1"/>
    <property type="molecule type" value="Genomic_DNA"/>
</dbReference>
<protein>
    <submittedName>
        <fullName evidence="2">Uncharacterized protein</fullName>
    </submittedName>
</protein>
<dbReference type="AlphaFoldDB" id="A0A1M5XFR0"/>
<feature type="transmembrane region" description="Helical" evidence="1">
    <location>
        <begin position="15"/>
        <end position="42"/>
    </location>
</feature>
<sequence length="45" mass="4647">MEIINNEMNINEVGLSWACLVACGMSCILVGGVIVGAFGSALEAF</sequence>
<keyword evidence="1" id="KW-1133">Transmembrane helix</keyword>
<organism evidence="2 3">
    <name type="scientific">Clostridium collagenovorans DSM 3089</name>
    <dbReference type="NCBI Taxonomy" id="1121306"/>
    <lineage>
        <taxon>Bacteria</taxon>
        <taxon>Bacillati</taxon>
        <taxon>Bacillota</taxon>
        <taxon>Clostridia</taxon>
        <taxon>Eubacteriales</taxon>
        <taxon>Clostridiaceae</taxon>
        <taxon>Clostridium</taxon>
    </lineage>
</organism>
<dbReference type="Proteomes" id="UP000184526">
    <property type="component" value="Unassembled WGS sequence"/>
</dbReference>
<keyword evidence="1" id="KW-0472">Membrane</keyword>
<evidence type="ECO:0000256" key="1">
    <source>
        <dbReference type="SAM" id="Phobius"/>
    </source>
</evidence>
<reference evidence="2 3" key="1">
    <citation type="submission" date="2016-11" db="EMBL/GenBank/DDBJ databases">
        <authorList>
            <person name="Jaros S."/>
            <person name="Januszkiewicz K."/>
            <person name="Wedrychowicz H."/>
        </authorList>
    </citation>
    <scope>NUCLEOTIDE SEQUENCE [LARGE SCALE GENOMIC DNA]</scope>
    <source>
        <strain evidence="2 3">DSM 3089</strain>
    </source>
</reference>
<keyword evidence="1" id="KW-0812">Transmembrane</keyword>
<gene>
    <name evidence="2" type="ORF">SAMN02745196_02217</name>
</gene>
<proteinExistence type="predicted"/>